<evidence type="ECO:0000256" key="9">
    <source>
        <dbReference type="HAMAP-Rule" id="MF_00911"/>
    </source>
</evidence>
<keyword evidence="3" id="KW-0997">Cell inner membrane</keyword>
<keyword evidence="2 9" id="KW-1003">Cell membrane</keyword>
<evidence type="ECO:0000256" key="5">
    <source>
        <dbReference type="ARBA" id="ARBA00022692"/>
    </source>
</evidence>
<feature type="transmembrane region" description="Helical" evidence="9">
    <location>
        <begin position="75"/>
        <end position="95"/>
    </location>
</feature>
<dbReference type="Pfam" id="PF08478">
    <property type="entry name" value="POTRA_1"/>
    <property type="match status" value="1"/>
</dbReference>
<proteinExistence type="inferred from homology"/>
<evidence type="ECO:0000256" key="2">
    <source>
        <dbReference type="ARBA" id="ARBA00022475"/>
    </source>
</evidence>
<keyword evidence="13" id="KW-1185">Reference proteome</keyword>
<keyword evidence="7 9" id="KW-0472">Membrane</keyword>
<evidence type="ECO:0000256" key="10">
    <source>
        <dbReference type="SAM" id="MobiDB-lite"/>
    </source>
</evidence>
<evidence type="ECO:0000313" key="12">
    <source>
        <dbReference type="EMBL" id="RXH56045.1"/>
    </source>
</evidence>
<dbReference type="GO" id="GO:0043093">
    <property type="term" value="P:FtsZ-dependent cytokinesis"/>
    <property type="evidence" value="ECO:0007669"/>
    <property type="project" value="UniProtKB-UniRule"/>
</dbReference>
<protein>
    <recommendedName>
        <fullName evidence="9">Cell division protein FtsQ</fullName>
    </recommendedName>
</protein>
<evidence type="ECO:0000259" key="11">
    <source>
        <dbReference type="PROSITE" id="PS51779"/>
    </source>
</evidence>
<reference evidence="12 13" key="1">
    <citation type="submission" date="2018-11" db="EMBL/GenBank/DDBJ databases">
        <authorList>
            <person name="Mardanov A.V."/>
            <person name="Ravin N.V."/>
            <person name="Dedysh S.N."/>
        </authorList>
    </citation>
    <scope>NUCLEOTIDE SEQUENCE [LARGE SCALE GENOMIC DNA]</scope>
    <source>
        <strain evidence="12 13">AF10</strain>
    </source>
</reference>
<reference evidence="13" key="2">
    <citation type="submission" date="2019-02" db="EMBL/GenBank/DDBJ databases">
        <title>Granulicella sibirica sp. nov., a psychrotolerant acidobacterium isolated from an organic soil layer in forested tundra, West Siberia.</title>
        <authorList>
            <person name="Oshkin I.Y."/>
            <person name="Kulichevskaya I.S."/>
            <person name="Rijpstra W.I.C."/>
            <person name="Sinninghe Damste J.S."/>
            <person name="Rakitin A.L."/>
            <person name="Ravin N.V."/>
            <person name="Dedysh S.N."/>
        </authorList>
    </citation>
    <scope>NUCLEOTIDE SEQUENCE [LARGE SCALE GENOMIC DNA]</scope>
    <source>
        <strain evidence="13">AF10</strain>
    </source>
</reference>
<evidence type="ECO:0000256" key="3">
    <source>
        <dbReference type="ARBA" id="ARBA00022519"/>
    </source>
</evidence>
<dbReference type="PROSITE" id="PS51779">
    <property type="entry name" value="POTRA"/>
    <property type="match status" value="1"/>
</dbReference>
<dbReference type="PANTHER" id="PTHR35851:SF1">
    <property type="entry name" value="CELL DIVISION PROTEIN FTSQ"/>
    <property type="match status" value="1"/>
</dbReference>
<keyword evidence="5 9" id="KW-0812">Transmembrane</keyword>
<dbReference type="Gene3D" id="3.10.20.310">
    <property type="entry name" value="membrane protein fhac"/>
    <property type="match status" value="1"/>
</dbReference>
<dbReference type="GO" id="GO:0005886">
    <property type="term" value="C:plasma membrane"/>
    <property type="evidence" value="ECO:0007669"/>
    <property type="project" value="UniProtKB-SubCell"/>
</dbReference>
<dbReference type="InterPro" id="IPR034746">
    <property type="entry name" value="POTRA"/>
</dbReference>
<evidence type="ECO:0000256" key="7">
    <source>
        <dbReference type="ARBA" id="ARBA00023136"/>
    </source>
</evidence>
<name>A0A4Q0SY09_9BACT</name>
<dbReference type="InterPro" id="IPR013685">
    <property type="entry name" value="POTRA_FtsQ_type"/>
</dbReference>
<keyword evidence="6 9" id="KW-1133">Transmembrane helix</keyword>
<dbReference type="Pfam" id="PF03799">
    <property type="entry name" value="FtsQ_DivIB_C"/>
    <property type="match status" value="1"/>
</dbReference>
<dbReference type="InterPro" id="IPR005548">
    <property type="entry name" value="Cell_div_FtsQ/DivIB_C"/>
</dbReference>
<dbReference type="InterPro" id="IPR026579">
    <property type="entry name" value="FtsQ"/>
</dbReference>
<dbReference type="GO" id="GO:0090529">
    <property type="term" value="P:cell septum assembly"/>
    <property type="evidence" value="ECO:0007669"/>
    <property type="project" value="InterPro"/>
</dbReference>
<accession>A0A4Q0SY09</accession>
<sequence length="431" mass="46884">MAMQAIREERYADSETGRAGQRIGTVPERKLRRAYGESATGGSEVPGLSKTRRSGFGSGFRLTFRRGAVPKTTRGRVLAGVALVAGLGLVATAAYETQKFLLHDERFVIPASSSIQIEGNSHLTRAQLLSVFGEDVERNVFNISLADRREELERLPWVAHATVMRLLPNRLRVSIVERTPVAFVRQGSQIGLVDKNGVLLDMVGDSASDAADSKDFGKRYSFPVVTGISADEPLSVRAARMKIFERFTGDLDSTNENISARLSEVDLSNPEDVKALIPDQATEIMVHFGETDFLQRYRKFEEQLPGWRTQYPKLASADMRYERQVVLEMQQGAAIPVAGGSGEVGPAAHLKAPAKAVAHPVTAHPVTAHPVTVHPVTVHPVTVHPVTVHPVTVHPVTVHPVTVHPVTVHPAVAKAKSVFGSPHFPDAKTGR</sequence>
<dbReference type="AlphaFoldDB" id="A0A4Q0SY09"/>
<feature type="domain" description="POTRA" evidence="11">
    <location>
        <begin position="110"/>
        <end position="178"/>
    </location>
</feature>
<dbReference type="HAMAP" id="MF_00911">
    <property type="entry name" value="FtsQ_subfam"/>
    <property type="match status" value="1"/>
</dbReference>
<dbReference type="EMBL" id="RDSM01000002">
    <property type="protein sequence ID" value="RXH56045.1"/>
    <property type="molecule type" value="Genomic_DNA"/>
</dbReference>
<dbReference type="Proteomes" id="UP000289437">
    <property type="component" value="Unassembled WGS sequence"/>
</dbReference>
<evidence type="ECO:0000313" key="13">
    <source>
        <dbReference type="Proteomes" id="UP000289437"/>
    </source>
</evidence>
<comment type="similarity">
    <text evidence="9">Belongs to the FtsQ/DivIB family. FtsQ subfamily.</text>
</comment>
<dbReference type="GO" id="GO:0032153">
    <property type="term" value="C:cell division site"/>
    <property type="evidence" value="ECO:0007669"/>
    <property type="project" value="UniProtKB-UniRule"/>
</dbReference>
<evidence type="ECO:0000256" key="1">
    <source>
        <dbReference type="ARBA" id="ARBA00004370"/>
    </source>
</evidence>
<comment type="caution">
    <text evidence="12">The sequence shown here is derived from an EMBL/GenBank/DDBJ whole genome shotgun (WGS) entry which is preliminary data.</text>
</comment>
<feature type="compositionally biased region" description="Basic and acidic residues" evidence="10">
    <location>
        <begin position="1"/>
        <end position="16"/>
    </location>
</feature>
<organism evidence="12 13">
    <name type="scientific">Granulicella sibirica</name>
    <dbReference type="NCBI Taxonomy" id="2479048"/>
    <lineage>
        <taxon>Bacteria</taxon>
        <taxon>Pseudomonadati</taxon>
        <taxon>Acidobacteriota</taxon>
        <taxon>Terriglobia</taxon>
        <taxon>Terriglobales</taxon>
        <taxon>Acidobacteriaceae</taxon>
        <taxon>Granulicella</taxon>
    </lineage>
</organism>
<keyword evidence="8 9" id="KW-0131">Cell cycle</keyword>
<gene>
    <name evidence="9" type="primary">ftsQ</name>
    <name evidence="12" type="ORF">GRAN_2902</name>
</gene>
<feature type="region of interest" description="Disordered" evidence="10">
    <location>
        <begin position="1"/>
        <end position="26"/>
    </location>
</feature>
<comment type="function">
    <text evidence="9">Essential cell division protein.</text>
</comment>
<dbReference type="PANTHER" id="PTHR35851">
    <property type="entry name" value="CELL DIVISION PROTEIN FTSQ"/>
    <property type="match status" value="1"/>
</dbReference>
<keyword evidence="4 9" id="KW-0132">Cell division</keyword>
<evidence type="ECO:0000256" key="4">
    <source>
        <dbReference type="ARBA" id="ARBA00022618"/>
    </source>
</evidence>
<comment type="subcellular location">
    <subcellularLocation>
        <location evidence="9">Cell membrane</location>
        <topology evidence="9">Single-pass type II membrane protein</topology>
    </subcellularLocation>
    <subcellularLocation>
        <location evidence="1">Membrane</location>
    </subcellularLocation>
    <text evidence="9">Localizes to the division septum.</text>
</comment>
<evidence type="ECO:0000256" key="6">
    <source>
        <dbReference type="ARBA" id="ARBA00022989"/>
    </source>
</evidence>
<evidence type="ECO:0000256" key="8">
    <source>
        <dbReference type="ARBA" id="ARBA00023306"/>
    </source>
</evidence>